<feature type="chain" id="PRO_5009207281" evidence="2">
    <location>
        <begin position="26"/>
        <end position="801"/>
    </location>
</feature>
<dbReference type="InterPro" id="IPR001375">
    <property type="entry name" value="Peptidase_S9_cat"/>
</dbReference>
<feature type="signal peptide" evidence="2">
    <location>
        <begin position="1"/>
        <end position="25"/>
    </location>
</feature>
<dbReference type="InterPro" id="IPR002469">
    <property type="entry name" value="Peptidase_S9B_N"/>
</dbReference>
<dbReference type="Gene3D" id="2.140.10.30">
    <property type="entry name" value="Dipeptidylpeptidase IV, N-terminal domain"/>
    <property type="match status" value="1"/>
</dbReference>
<keyword evidence="6" id="KW-1185">Reference proteome</keyword>
<organism evidence="5 6">
    <name type="scientific">Duganella phyllosphaerae</name>
    <dbReference type="NCBI Taxonomy" id="762836"/>
    <lineage>
        <taxon>Bacteria</taxon>
        <taxon>Pseudomonadati</taxon>
        <taxon>Pseudomonadota</taxon>
        <taxon>Betaproteobacteria</taxon>
        <taxon>Burkholderiales</taxon>
        <taxon>Oxalobacteraceae</taxon>
        <taxon>Telluria group</taxon>
        <taxon>Duganella</taxon>
    </lineage>
</organism>
<dbReference type="GO" id="GO:0008236">
    <property type="term" value="F:serine-type peptidase activity"/>
    <property type="evidence" value="ECO:0007669"/>
    <property type="project" value="InterPro"/>
</dbReference>
<dbReference type="AlphaFoldDB" id="A0A1E7WLU8"/>
<dbReference type="InterPro" id="IPR029058">
    <property type="entry name" value="AB_hydrolase_fold"/>
</dbReference>
<comment type="caution">
    <text evidence="5">The sequence shown here is derived from an EMBL/GenBank/DDBJ whole genome shotgun (WGS) entry which is preliminary data.</text>
</comment>
<gene>
    <name evidence="5" type="primary">ptpA_3</name>
    <name evidence="5" type="ORF">DUPY_24680</name>
</gene>
<dbReference type="EC" id="3.4.14.12" evidence="5"/>
<feature type="region of interest" description="Disordered" evidence="1">
    <location>
        <begin position="206"/>
        <end position="225"/>
    </location>
</feature>
<evidence type="ECO:0000259" key="4">
    <source>
        <dbReference type="Pfam" id="PF00930"/>
    </source>
</evidence>
<evidence type="ECO:0000313" key="5">
    <source>
        <dbReference type="EMBL" id="OFA00003.1"/>
    </source>
</evidence>
<dbReference type="GO" id="GO:0006508">
    <property type="term" value="P:proteolysis"/>
    <property type="evidence" value="ECO:0007669"/>
    <property type="project" value="InterPro"/>
</dbReference>
<keyword evidence="5" id="KW-0378">Hydrolase</keyword>
<keyword evidence="2" id="KW-0732">Signal</keyword>
<sequence length="801" mass="89255">MRFVLPSSALAAILATALASGHAAAATVSAAPTPITLDQAMANPDWIGTPVESAWWGWDSRQVYYKQKRAGSPLRDTFIIAGGAAKQVDDKQLANLDTANPVYNHDHTRALVLRNGDLFERDLKSGALTQIVRGTAAAADPQYAADGKSVQFRIGNDWFNWSRSERLVAPVAVLRTAKDPDAKPEADSLRDLQLRLISTLARVKEERDATRAQRDAERSADATRAPKPVYLGEKVVIESSALSPSGRYLLIITSAKDADKRRTGKMPRYVTESGYEETDDERKRVSDAGPVPHQLKLLEIASGKVTNLAFDTLPGIATDPLAEMRAARKLDPLKGNRPLRFERSEESIRWSDDGARVAVMAQSIDNKDRWIATIDLAGAKLQPLHRLSDVAWVNNRGNDFGWQPDNSTLWFQSEESGYAHLYLKNAQTPDAAPRAITAGKWEASDVTWSADGKTAYFLCNPKLPGTYEVCASNTATAAVKELTTLGGVESFTLSPDGRKLLVRYSTSYMPAQIATVPATGGAATQLTDTRSADYKARNWVAPQIVAVPSTHGADPVWAKLYRPATLEPGKKYPVVMFVHGAGYLQNVTQRFPVYFREQMFHNLLVEQGYIVLDMDYRASLGYGRNWRTAIYRQMGHPELEDYIDGLNWLVANQQGDAKNVGIYGGSYGGFMTFMALLRAPDQFKAGAALRPVTDWTTYNHEYTSNILNTPELDPEAYRISSPIEYADQLKGHILIAHGMVDDNVFYQDSVRMAQRFIELKKDNWELASYPLERHAYVHAESWYDQYRRIYQLFERTLKTKQ</sequence>
<dbReference type="InterPro" id="IPR050278">
    <property type="entry name" value="Serine_Prot_S9B/DPPIV"/>
</dbReference>
<feature type="compositionally biased region" description="Basic and acidic residues" evidence="1">
    <location>
        <begin position="206"/>
        <end position="221"/>
    </location>
</feature>
<name>A0A1E7WLU8_9BURK</name>
<dbReference type="Gene3D" id="3.40.50.1820">
    <property type="entry name" value="alpha/beta hydrolase"/>
    <property type="match status" value="1"/>
</dbReference>
<evidence type="ECO:0000259" key="3">
    <source>
        <dbReference type="Pfam" id="PF00326"/>
    </source>
</evidence>
<dbReference type="PATRIC" id="fig|762836.4.peg.2546"/>
<dbReference type="SUPFAM" id="SSF53474">
    <property type="entry name" value="alpha/beta-Hydrolases"/>
    <property type="match status" value="1"/>
</dbReference>
<dbReference type="Pfam" id="PF00930">
    <property type="entry name" value="DPPIV_N"/>
    <property type="match status" value="1"/>
</dbReference>
<proteinExistence type="predicted"/>
<dbReference type="PANTHER" id="PTHR11731">
    <property type="entry name" value="PROTEASE FAMILY S9B,C DIPEPTIDYL-PEPTIDASE IV-RELATED"/>
    <property type="match status" value="1"/>
</dbReference>
<protein>
    <submittedName>
        <fullName evidence="5">Prolyl tripeptidyl peptidase</fullName>
        <ecNumber evidence="5">3.4.14.12</ecNumber>
    </submittedName>
</protein>
<accession>A0A1E7WLU8</accession>
<dbReference type="PANTHER" id="PTHR11731:SF193">
    <property type="entry name" value="DIPEPTIDYL PEPTIDASE 9"/>
    <property type="match status" value="1"/>
</dbReference>
<feature type="domain" description="Peptidase S9 prolyl oligopeptidase catalytic" evidence="3">
    <location>
        <begin position="603"/>
        <end position="798"/>
    </location>
</feature>
<reference evidence="6" key="1">
    <citation type="journal article" date="2016" name="Front. Microbiol.">
        <title>Molecular Keys to the Janthinobacterium and Duganella spp. Interaction with the Plant Pathogen Fusarium graminearum.</title>
        <authorList>
            <person name="Haack F.S."/>
            <person name="Poehlein A."/>
            <person name="Kroger C."/>
            <person name="Voigt C.A."/>
            <person name="Piepenbring M."/>
            <person name="Bode H.B."/>
            <person name="Daniel R."/>
            <person name="Schafer W."/>
            <person name="Streit W.R."/>
        </authorList>
    </citation>
    <scope>NUCLEOTIDE SEQUENCE [LARGE SCALE GENOMIC DNA]</scope>
    <source>
        <strain evidence="6">T54</strain>
    </source>
</reference>
<dbReference type="GO" id="GO:0008239">
    <property type="term" value="F:dipeptidyl-peptidase activity"/>
    <property type="evidence" value="ECO:0007669"/>
    <property type="project" value="TreeGrafter"/>
</dbReference>
<dbReference type="OrthoDB" id="9812921at2"/>
<dbReference type="SUPFAM" id="SSF82171">
    <property type="entry name" value="DPP6 N-terminal domain-like"/>
    <property type="match status" value="1"/>
</dbReference>
<dbReference type="Pfam" id="PF00326">
    <property type="entry name" value="Peptidase_S9"/>
    <property type="match status" value="1"/>
</dbReference>
<evidence type="ECO:0000256" key="2">
    <source>
        <dbReference type="SAM" id="SignalP"/>
    </source>
</evidence>
<dbReference type="EMBL" id="LROM01000085">
    <property type="protein sequence ID" value="OFA00003.1"/>
    <property type="molecule type" value="Genomic_DNA"/>
</dbReference>
<dbReference type="RefSeq" id="WP_070248454.1">
    <property type="nucleotide sequence ID" value="NZ_LROM01000085.1"/>
</dbReference>
<feature type="domain" description="Dipeptidylpeptidase IV N-terminal" evidence="4">
    <location>
        <begin position="347"/>
        <end position="510"/>
    </location>
</feature>
<dbReference type="Proteomes" id="UP000175989">
    <property type="component" value="Unassembled WGS sequence"/>
</dbReference>
<evidence type="ECO:0000256" key="1">
    <source>
        <dbReference type="SAM" id="MobiDB-lite"/>
    </source>
</evidence>
<evidence type="ECO:0000313" key="6">
    <source>
        <dbReference type="Proteomes" id="UP000175989"/>
    </source>
</evidence>